<organism evidence="1 2">
    <name type="scientific">Trichoplusia ni</name>
    <name type="common">Cabbage looper</name>
    <dbReference type="NCBI Taxonomy" id="7111"/>
    <lineage>
        <taxon>Eukaryota</taxon>
        <taxon>Metazoa</taxon>
        <taxon>Ecdysozoa</taxon>
        <taxon>Arthropoda</taxon>
        <taxon>Hexapoda</taxon>
        <taxon>Insecta</taxon>
        <taxon>Pterygota</taxon>
        <taxon>Neoptera</taxon>
        <taxon>Endopterygota</taxon>
        <taxon>Lepidoptera</taxon>
        <taxon>Glossata</taxon>
        <taxon>Ditrysia</taxon>
        <taxon>Noctuoidea</taxon>
        <taxon>Noctuidae</taxon>
        <taxon>Plusiinae</taxon>
        <taxon>Trichoplusia</taxon>
    </lineage>
</organism>
<protein>
    <submittedName>
        <fullName evidence="2">Uncharacterized protein LOC113508809</fullName>
    </submittedName>
</protein>
<dbReference type="InParanoid" id="A0A7E5X5B0"/>
<dbReference type="Proteomes" id="UP000322000">
    <property type="component" value="Chromosome 3"/>
</dbReference>
<dbReference type="OrthoDB" id="7453349at2759"/>
<proteinExistence type="predicted"/>
<dbReference type="KEGG" id="tnl:113508809"/>
<evidence type="ECO:0000313" key="1">
    <source>
        <dbReference type="Proteomes" id="UP000322000"/>
    </source>
</evidence>
<dbReference type="RefSeq" id="XP_026747736.1">
    <property type="nucleotide sequence ID" value="XM_026891935.1"/>
</dbReference>
<gene>
    <name evidence="2" type="primary">LOC113508809</name>
</gene>
<evidence type="ECO:0000313" key="2">
    <source>
        <dbReference type="RefSeq" id="XP_026747736.1"/>
    </source>
</evidence>
<accession>A0A7E5X5B0</accession>
<reference evidence="2" key="1">
    <citation type="submission" date="2025-08" db="UniProtKB">
        <authorList>
            <consortium name="RefSeq"/>
        </authorList>
    </citation>
    <scope>IDENTIFICATION</scope>
</reference>
<name>A0A7E5X5B0_TRINI</name>
<keyword evidence="1" id="KW-1185">Reference proteome</keyword>
<dbReference type="AlphaFoldDB" id="A0A7E5X5B0"/>
<sequence>MVKHKRNNSESDGADHREQVFRISVCLKQFFQDERALVCMQVSSAQPVRWLRRRLRRAFSLPRALRLLSRGHLLPPDEPLAILERDDLVAVVAAPQHALHPDGLAASDHIDDSEMVELPTTQARDRSPSPGIPDLPDQEDNLLERKRKAIQLLDQFFTVEGQNEELVLESPVQRPARRRRVRRRRRTMRPFISKELVEHDSVSSTPPEEVLDMTVGTADENDETRAVDETVLSCNVVSDDASVVEVLRNISPPRAPRVVRPLALLT</sequence>
<dbReference type="GeneID" id="113508809"/>